<comment type="caution">
    <text evidence="1">The sequence shown here is derived from an EMBL/GenBank/DDBJ whole genome shotgun (WGS) entry which is preliminary data.</text>
</comment>
<proteinExistence type="predicted"/>
<name>A0ACB9H535_CICIN</name>
<dbReference type="EMBL" id="CM042009">
    <property type="protein sequence ID" value="KAI3790859.1"/>
    <property type="molecule type" value="Genomic_DNA"/>
</dbReference>
<accession>A0ACB9H535</accession>
<evidence type="ECO:0000313" key="2">
    <source>
        <dbReference type="Proteomes" id="UP001055811"/>
    </source>
</evidence>
<sequence length="939" mass="105472">MATLAQEDGGDDVMVVLTCVDHEQDDNNHYQDEDEVTISTMDVYNWNFPSILQHRIIKAKVQRNRLIQHSSYFRGLLGGNFGISDPDLEILLQWNQPTFLSLLASLFGAEVDISSENFLSLFEGALYFGMETILSKCKAWLTKSISVNGVTMLQLNDLVSIWEFGFELELVNNYLPELCTTYLAKNFIWAMSCTSFCDVPYELLLSSTKHPYLTIDSEKQLCDAILIWISTNKERYNEDACVDLLKQIRISLLPLWFAIGKNTHQSLSICYNKSSYETMIGKRDIDLLNLRIRLTQFTQLVDLSSCPHINPKILLLSILPISQNLEPKLIKKAENIIMNHKHIIENDFPWEMWSNLTFEAVNEIDISNCPMLNLEVAIEIFNKSFPSLKKLKATNHLSFKTIKLLQMLKKCPFLTDIDLTVDINPVIPTRVSILSSFSVSTPRSSSISCYHMSTSLPSNITKLTLDGRIDINDIDLRDISNICVSLTYISLKGCSSLSDVGISTLISKCLKLNSIVACDTSFGQQSILTLFPLNTYYDDHIPSKHSGKNSPHGCNLQMLHIGGCKGIDLTCFSKFMSHANMLKSLCLRDTEVVDDVLFNFFGTSLEMLDISNTKVSSAGVAHVIYKNPGLKCLKTRGCDKLLHHETKNIFFEIGRSCKLDEISVGWGFTYLPLDPLKAALSSLKTIEVGLGGSLGQNGLNWLPSICPLLESVILYFQVISDDVIVNMLESLKHLKSFELCYCLGDTSSLSLKVCIPNLKNLRLERVTPWMTNVDLVNLTHNCPNLIHLSLLGCPLLNSESQTLISSGWPGLISIHLEECGEVTSNGVVSFFKCHALEDILLRHNGSGIQKSFIGEAVTKLSMLRKISLDICDAKDGDFDVPDVENRHFLSHVKIARCKSQRCSFNPQHVRASMVPPHQETLVFVWDSKQFTRTLVGERV</sequence>
<dbReference type="Proteomes" id="UP001055811">
    <property type="component" value="Linkage Group LG01"/>
</dbReference>
<reference evidence="2" key="1">
    <citation type="journal article" date="2022" name="Mol. Ecol. Resour.">
        <title>The genomes of chicory, endive, great burdock and yacon provide insights into Asteraceae palaeo-polyploidization history and plant inulin production.</title>
        <authorList>
            <person name="Fan W."/>
            <person name="Wang S."/>
            <person name="Wang H."/>
            <person name="Wang A."/>
            <person name="Jiang F."/>
            <person name="Liu H."/>
            <person name="Zhao H."/>
            <person name="Xu D."/>
            <person name="Zhang Y."/>
        </authorList>
    </citation>
    <scope>NUCLEOTIDE SEQUENCE [LARGE SCALE GENOMIC DNA]</scope>
    <source>
        <strain evidence="2">cv. Punajuju</strain>
    </source>
</reference>
<gene>
    <name evidence="1" type="ORF">L2E82_04245</name>
</gene>
<organism evidence="1 2">
    <name type="scientific">Cichorium intybus</name>
    <name type="common">Chicory</name>
    <dbReference type="NCBI Taxonomy" id="13427"/>
    <lineage>
        <taxon>Eukaryota</taxon>
        <taxon>Viridiplantae</taxon>
        <taxon>Streptophyta</taxon>
        <taxon>Embryophyta</taxon>
        <taxon>Tracheophyta</taxon>
        <taxon>Spermatophyta</taxon>
        <taxon>Magnoliopsida</taxon>
        <taxon>eudicotyledons</taxon>
        <taxon>Gunneridae</taxon>
        <taxon>Pentapetalae</taxon>
        <taxon>asterids</taxon>
        <taxon>campanulids</taxon>
        <taxon>Asterales</taxon>
        <taxon>Asteraceae</taxon>
        <taxon>Cichorioideae</taxon>
        <taxon>Cichorieae</taxon>
        <taxon>Cichoriinae</taxon>
        <taxon>Cichorium</taxon>
    </lineage>
</organism>
<reference evidence="1 2" key="2">
    <citation type="journal article" date="2022" name="Mol. Ecol. Resour.">
        <title>The genomes of chicory, endive, great burdock and yacon provide insights into Asteraceae paleo-polyploidization history and plant inulin production.</title>
        <authorList>
            <person name="Fan W."/>
            <person name="Wang S."/>
            <person name="Wang H."/>
            <person name="Wang A."/>
            <person name="Jiang F."/>
            <person name="Liu H."/>
            <person name="Zhao H."/>
            <person name="Xu D."/>
            <person name="Zhang Y."/>
        </authorList>
    </citation>
    <scope>NUCLEOTIDE SEQUENCE [LARGE SCALE GENOMIC DNA]</scope>
    <source>
        <strain evidence="2">cv. Punajuju</strain>
        <tissue evidence="1">Leaves</tissue>
    </source>
</reference>
<evidence type="ECO:0000313" key="1">
    <source>
        <dbReference type="EMBL" id="KAI3790859.1"/>
    </source>
</evidence>
<protein>
    <submittedName>
        <fullName evidence="1">Uncharacterized protein</fullName>
    </submittedName>
</protein>
<keyword evidence="2" id="KW-1185">Reference proteome</keyword>